<dbReference type="SMART" id="SM00086">
    <property type="entry name" value="PAC"/>
    <property type="match status" value="1"/>
</dbReference>
<dbReference type="eggNOG" id="KOG3560">
    <property type="taxonomic scope" value="Eukaryota"/>
</dbReference>
<dbReference type="PROSITE" id="PS50888">
    <property type="entry name" value="BHLH"/>
    <property type="match status" value="1"/>
</dbReference>
<dbReference type="GO" id="GO:0046983">
    <property type="term" value="F:protein dimerization activity"/>
    <property type="evidence" value="ECO:0007669"/>
    <property type="project" value="InterPro"/>
</dbReference>
<dbReference type="Proteomes" id="UP000007648">
    <property type="component" value="Unassembled WGS sequence"/>
</dbReference>
<dbReference type="Ensembl" id="ENSSHAT00000011735.2">
    <property type="protein sequence ID" value="ENSSHAP00000011639.2"/>
    <property type="gene ID" value="ENSSHAG00000010002.2"/>
</dbReference>
<keyword evidence="5" id="KW-0678">Repressor</keyword>
<evidence type="ECO:0000259" key="15">
    <source>
        <dbReference type="PROSITE" id="PS50112"/>
    </source>
</evidence>
<dbReference type="SUPFAM" id="SSF55785">
    <property type="entry name" value="PYP-like sensor domain (PAS domain)"/>
    <property type="match status" value="2"/>
</dbReference>
<dbReference type="InterPro" id="IPR011598">
    <property type="entry name" value="bHLH_dom"/>
</dbReference>
<keyword evidence="6" id="KW-0677">Repeat</keyword>
<dbReference type="GO" id="GO:1904613">
    <property type="term" value="P:cellular response to 2,3,7,8-tetrachlorodibenzodioxine"/>
    <property type="evidence" value="ECO:0007669"/>
    <property type="project" value="UniProtKB-ARBA"/>
</dbReference>
<evidence type="ECO:0000259" key="16">
    <source>
        <dbReference type="PROSITE" id="PS50888"/>
    </source>
</evidence>
<evidence type="ECO:0000256" key="12">
    <source>
        <dbReference type="ARBA" id="ARBA00023163"/>
    </source>
</evidence>
<dbReference type="PANTHER" id="PTHR10649:SF17">
    <property type="entry name" value="ARYL HYDROCARBON RECEPTOR 2"/>
    <property type="match status" value="1"/>
</dbReference>
<dbReference type="STRING" id="9305.ENSSHAP00000011639"/>
<dbReference type="GeneID" id="100916736"/>
<dbReference type="FunFam" id="3.30.450.20:FF:000035">
    <property type="entry name" value="Aryl hydrocarbon receptor"/>
    <property type="match status" value="1"/>
</dbReference>
<dbReference type="HOGENOM" id="CLU_289660_0_0_1"/>
<dbReference type="SMART" id="SM00091">
    <property type="entry name" value="PAS"/>
    <property type="match status" value="2"/>
</dbReference>
<dbReference type="InterPro" id="IPR039091">
    <property type="entry name" value="AHR/AHRR"/>
</dbReference>
<feature type="compositionally biased region" description="Polar residues" evidence="14">
    <location>
        <begin position="1058"/>
        <end position="1067"/>
    </location>
</feature>
<dbReference type="SMART" id="SM00353">
    <property type="entry name" value="HLH"/>
    <property type="match status" value="1"/>
</dbReference>
<evidence type="ECO:0000256" key="11">
    <source>
        <dbReference type="ARBA" id="ARBA00023159"/>
    </source>
</evidence>
<dbReference type="GO" id="GO:0006805">
    <property type="term" value="P:xenobiotic metabolic process"/>
    <property type="evidence" value="ECO:0007669"/>
    <property type="project" value="InterPro"/>
</dbReference>
<evidence type="ECO:0000256" key="6">
    <source>
        <dbReference type="ARBA" id="ARBA00022737"/>
    </source>
</evidence>
<evidence type="ECO:0000256" key="7">
    <source>
        <dbReference type="ARBA" id="ARBA00022765"/>
    </source>
</evidence>
<reference evidence="17" key="3">
    <citation type="submission" date="2025-09" db="UniProtKB">
        <authorList>
            <consortium name="Ensembl"/>
        </authorList>
    </citation>
    <scope>IDENTIFICATION</scope>
</reference>
<dbReference type="GO" id="GO:0004879">
    <property type="term" value="F:nuclear receptor activity"/>
    <property type="evidence" value="ECO:0007669"/>
    <property type="project" value="UniProtKB-ARBA"/>
</dbReference>
<dbReference type="PANTHER" id="PTHR10649">
    <property type="entry name" value="ARYL HYDROCARBON RECEPTOR"/>
    <property type="match status" value="1"/>
</dbReference>
<dbReference type="FunFam" id="4.10.280.10:FF:000024">
    <property type="entry name" value="Aryl hydrocarbon receptor 2"/>
    <property type="match status" value="1"/>
</dbReference>
<dbReference type="Pfam" id="PF00989">
    <property type="entry name" value="PAS"/>
    <property type="match status" value="1"/>
</dbReference>
<feature type="region of interest" description="Disordered" evidence="14">
    <location>
        <begin position="575"/>
        <end position="610"/>
    </location>
</feature>
<evidence type="ECO:0000256" key="5">
    <source>
        <dbReference type="ARBA" id="ARBA00022491"/>
    </source>
</evidence>
<dbReference type="Gene3D" id="4.10.280.10">
    <property type="entry name" value="Helix-loop-helix DNA-binding domain"/>
    <property type="match status" value="1"/>
</dbReference>
<evidence type="ECO:0000256" key="14">
    <source>
        <dbReference type="SAM" id="MobiDB-lite"/>
    </source>
</evidence>
<dbReference type="GO" id="GO:0005634">
    <property type="term" value="C:nucleus"/>
    <property type="evidence" value="ECO:0007669"/>
    <property type="project" value="UniProtKB-SubCell"/>
</dbReference>
<dbReference type="GO" id="GO:0005737">
    <property type="term" value="C:cytoplasm"/>
    <property type="evidence" value="ECO:0007669"/>
    <property type="project" value="UniProtKB-SubCell"/>
</dbReference>
<accession>G3W884</accession>
<gene>
    <name evidence="17" type="primary">LOC100916736</name>
</gene>
<dbReference type="InterPro" id="IPR000014">
    <property type="entry name" value="PAS"/>
</dbReference>
<evidence type="ECO:0000256" key="8">
    <source>
        <dbReference type="ARBA" id="ARBA00023015"/>
    </source>
</evidence>
<feature type="domain" description="PAS" evidence="15">
    <location>
        <begin position="121"/>
        <end position="184"/>
    </location>
</feature>
<evidence type="ECO:0000256" key="3">
    <source>
        <dbReference type="ARBA" id="ARBA00015909"/>
    </source>
</evidence>
<reference evidence="17" key="2">
    <citation type="submission" date="2025-08" db="UniProtKB">
        <authorList>
            <consortium name="Ensembl"/>
        </authorList>
    </citation>
    <scope>IDENTIFICATION</scope>
</reference>
<dbReference type="RefSeq" id="XP_031824121.1">
    <property type="nucleotide sequence ID" value="XM_031968261.1"/>
</dbReference>
<dbReference type="InterPro" id="IPR035965">
    <property type="entry name" value="PAS-like_dom_sf"/>
</dbReference>
<keyword evidence="7" id="KW-0013">ADP-ribosylation</keyword>
<dbReference type="InterPro" id="IPR001610">
    <property type="entry name" value="PAC"/>
</dbReference>
<dbReference type="KEGG" id="shr:100916736"/>
<keyword evidence="10" id="KW-0238">DNA-binding</keyword>
<keyword evidence="18" id="KW-1185">Reference proteome</keyword>
<keyword evidence="8" id="KW-0805">Transcription regulation</keyword>
<dbReference type="GO" id="GO:0034751">
    <property type="term" value="C:aryl hydrocarbon receptor complex"/>
    <property type="evidence" value="ECO:0007669"/>
    <property type="project" value="TreeGrafter"/>
</dbReference>
<evidence type="ECO:0000256" key="10">
    <source>
        <dbReference type="ARBA" id="ARBA00023125"/>
    </source>
</evidence>
<comment type="subcellular location">
    <subcellularLocation>
        <location evidence="2">Cytoplasm</location>
    </subcellularLocation>
    <subcellularLocation>
        <location evidence="1">Nucleus</location>
    </subcellularLocation>
</comment>
<dbReference type="CDD" id="cd00130">
    <property type="entry name" value="PAS"/>
    <property type="match status" value="2"/>
</dbReference>
<dbReference type="GO" id="GO:0048511">
    <property type="term" value="P:rhythmic process"/>
    <property type="evidence" value="ECO:0007669"/>
    <property type="project" value="UniProtKB-KW"/>
</dbReference>
<feature type="compositionally biased region" description="Polar residues" evidence="14">
    <location>
        <begin position="916"/>
        <end position="951"/>
    </location>
</feature>
<keyword evidence="9" id="KW-0090">Biological rhythms</keyword>
<dbReference type="InterPro" id="IPR013767">
    <property type="entry name" value="PAS_fold"/>
</dbReference>
<dbReference type="Pfam" id="PF00010">
    <property type="entry name" value="HLH"/>
    <property type="match status" value="1"/>
</dbReference>
<dbReference type="AlphaFoldDB" id="G3W884"/>
<name>G3W884_SARHA</name>
<keyword evidence="11" id="KW-0010">Activator</keyword>
<dbReference type="GeneTree" id="ENSGT00940000154486"/>
<proteinExistence type="predicted"/>
<keyword evidence="13" id="KW-0539">Nucleus</keyword>
<reference evidence="17 18" key="1">
    <citation type="journal article" date="2011" name="Proc. Natl. Acad. Sci. U.S.A.">
        <title>Genetic diversity and population structure of the endangered marsupial Sarcophilus harrisii (Tasmanian devil).</title>
        <authorList>
            <person name="Miller W."/>
            <person name="Hayes V.M."/>
            <person name="Ratan A."/>
            <person name="Petersen D.C."/>
            <person name="Wittekindt N.E."/>
            <person name="Miller J."/>
            <person name="Walenz B."/>
            <person name="Knight J."/>
            <person name="Qi J."/>
            <person name="Zhao F."/>
            <person name="Wang Q."/>
            <person name="Bedoya-Reina O.C."/>
            <person name="Katiyar N."/>
            <person name="Tomsho L.P."/>
            <person name="Kasson L.M."/>
            <person name="Hardie R.A."/>
            <person name="Woodbridge P."/>
            <person name="Tindall E.A."/>
            <person name="Bertelsen M.F."/>
            <person name="Dixon D."/>
            <person name="Pyecroft S."/>
            <person name="Helgen K.M."/>
            <person name="Lesk A.M."/>
            <person name="Pringle T.H."/>
            <person name="Patterson N."/>
            <person name="Zhang Y."/>
            <person name="Kreiss A."/>
            <person name="Woods G.M."/>
            <person name="Jones M.E."/>
            <person name="Schuster S.C."/>
        </authorList>
    </citation>
    <scope>NUCLEOTIDE SEQUENCE [LARGE SCALE GENOMIC DNA]</scope>
</reference>
<dbReference type="Pfam" id="PF14598">
    <property type="entry name" value="PAS_11"/>
    <property type="match status" value="1"/>
</dbReference>
<sequence>MLPAGGVYAVKKRKKPVPKSPKPPTPEGTKSNPSKRHRDRLNQELNKLTNLLPFPEDVRARLDKLSILRLAVGYLKVKGYFTAILKNLSTGGPDEQSANSRGNVMIPPHFTQEAFSEGDLLLQALHGFFIAVTADGYIFYVSPTVQDYLGFHQSDIIYQSVFELIHTDDRAMFRCQLHWSLNPPSFREAEQDSSSLPENESPLNNGSTVYELGHPLPENSSFLDRSFVCRFRCLLDNSSGFMALDFHGRLKFLYGQNKKAEDGSLMPPQLALFAIAVPLQPLSILELRTKIYIFQTKHKLDFTPMACDARGKVLLGYTETELCMRGSGYQFIHAADMMYCAEKHVRMMKMGESGMTIFRLLTKKAGWLWVQSNARLVYKGGQPDCIIARQRVLSNEEGEEHLHKRATSQLPFNFATGEAVLYENNLSGFLSSLPPKKGLKVKKEAFLDPGAVDPNSLLGAMMQQDESAYVLRTVPASSSSFSDDVQASRGWGANDKNGKIIKDKTDSLLTVIETLFERNESESDIFKASQNPDGDALGSQKWEESVFLVNPMASPSPQGRLQPGVPSCRDEVGLLPGSRKYGDLPPLDSTTSLPSLRHQAPLRGPSHQTPPMNPFQCLRMNSPNEKDAGHSWEHHWPSMGPDPLVHLSPGLQDMLPDLPQQIDGQSHEGPLTFGTCPNAMITPEIQAASSQQNPVSLQQTSCLPRETSLASSAAAWPPMCTLALEKVARPTSGCGVSTQSGQLGPRALDTQWLDPEPAGISVPQGPPQGTKPRSGVGSLTLGEPMEVDPQFQTYPLGSHGPGLWVSSGWADFPPGGTRGRGIPDPQQAQGMMSPCFGQQAGPPQGHQLPRACSSYWPTQQQPPASGPDIYGKQGGFSAQPERPLVEGTDRAGGPLGGAAQGHCGAPLAGVAGPSLHRQTASGRGASGQRQGMLQGIPSSSASPPWLSQCSLPSPEYPSGEGDPCPRAPPGARLGASRTPAEASPSHPDRLGRSAPGREARLGRSWSLPAHPSCPPFSHASALGQPEHRPVPSHGVHSKPSHQKEESGTTGFPTAVYSPRTQFTSSSEVKSHHPPWD</sequence>
<organism evidence="17 18">
    <name type="scientific">Sarcophilus harrisii</name>
    <name type="common">Tasmanian devil</name>
    <name type="synonym">Sarcophilus laniarius</name>
    <dbReference type="NCBI Taxonomy" id="9305"/>
    <lineage>
        <taxon>Eukaryota</taxon>
        <taxon>Metazoa</taxon>
        <taxon>Chordata</taxon>
        <taxon>Craniata</taxon>
        <taxon>Vertebrata</taxon>
        <taxon>Euteleostomi</taxon>
        <taxon>Mammalia</taxon>
        <taxon>Metatheria</taxon>
        <taxon>Dasyuromorphia</taxon>
        <taxon>Dasyuridae</taxon>
        <taxon>Sarcophilus</taxon>
    </lineage>
</organism>
<dbReference type="InterPro" id="IPR036638">
    <property type="entry name" value="HLH_DNA-bd_sf"/>
</dbReference>
<dbReference type="OrthoDB" id="6099906at2759"/>
<evidence type="ECO:0000256" key="13">
    <source>
        <dbReference type="ARBA" id="ARBA00023242"/>
    </source>
</evidence>
<dbReference type="SUPFAM" id="SSF47459">
    <property type="entry name" value="HLH, helix-loop-helix DNA-binding domain"/>
    <property type="match status" value="1"/>
</dbReference>
<feature type="region of interest" description="Disordered" evidence="14">
    <location>
        <begin position="857"/>
        <end position="1076"/>
    </location>
</feature>
<keyword evidence="4" id="KW-0963">Cytoplasm</keyword>
<keyword evidence="12" id="KW-0804">Transcription</keyword>
<feature type="region of interest" description="Disordered" evidence="14">
    <location>
        <begin position="1"/>
        <end position="37"/>
    </location>
</feature>
<dbReference type="FunFam" id="3.30.450.20:FF:000019">
    <property type="entry name" value="Aryl hydrocarbon receptor 1"/>
    <property type="match status" value="1"/>
</dbReference>
<feature type="compositionally biased region" description="Basic and acidic residues" evidence="14">
    <location>
        <begin position="986"/>
        <end position="1001"/>
    </location>
</feature>
<feature type="domain" description="BHLH" evidence="16">
    <location>
        <begin position="25"/>
        <end position="78"/>
    </location>
</feature>
<dbReference type="PROSITE" id="PS50112">
    <property type="entry name" value="PAS"/>
    <property type="match status" value="1"/>
</dbReference>
<evidence type="ECO:0000256" key="2">
    <source>
        <dbReference type="ARBA" id="ARBA00004496"/>
    </source>
</evidence>
<dbReference type="CDD" id="cd19696">
    <property type="entry name" value="bHLH-PAS_AhR_like"/>
    <property type="match status" value="1"/>
</dbReference>
<dbReference type="InParanoid" id="G3W884"/>
<dbReference type="GO" id="GO:0000976">
    <property type="term" value="F:transcription cis-regulatory region binding"/>
    <property type="evidence" value="ECO:0007669"/>
    <property type="project" value="TreeGrafter"/>
</dbReference>
<evidence type="ECO:0000256" key="1">
    <source>
        <dbReference type="ARBA" id="ARBA00004123"/>
    </source>
</evidence>
<evidence type="ECO:0000256" key="4">
    <source>
        <dbReference type="ARBA" id="ARBA00022490"/>
    </source>
</evidence>
<protein>
    <recommendedName>
        <fullName evidence="3">Aryl hydrocarbon receptor</fullName>
    </recommendedName>
</protein>
<evidence type="ECO:0000313" key="18">
    <source>
        <dbReference type="Proteomes" id="UP000007648"/>
    </source>
</evidence>
<dbReference type="Gene3D" id="3.30.450.20">
    <property type="entry name" value="PAS domain"/>
    <property type="match status" value="2"/>
</dbReference>
<evidence type="ECO:0000313" key="17">
    <source>
        <dbReference type="Ensembl" id="ENSSHAP00000011639.2"/>
    </source>
</evidence>
<evidence type="ECO:0000256" key="9">
    <source>
        <dbReference type="ARBA" id="ARBA00023108"/>
    </source>
</evidence>